<keyword evidence="3" id="KW-0808">Transferase</keyword>
<name>A0A0A7I4Z7_9BIFI</name>
<feature type="transmembrane region" description="Helical" evidence="1">
    <location>
        <begin position="12"/>
        <end position="30"/>
    </location>
</feature>
<evidence type="ECO:0000313" key="4">
    <source>
        <dbReference type="Proteomes" id="UP000030625"/>
    </source>
</evidence>
<accession>A0A0A7I4Z7</accession>
<evidence type="ECO:0000259" key="2">
    <source>
        <dbReference type="Pfam" id="PF14501"/>
    </source>
</evidence>
<proteinExistence type="predicted"/>
<feature type="transmembrane region" description="Helical" evidence="1">
    <location>
        <begin position="107"/>
        <end position="129"/>
    </location>
</feature>
<dbReference type="KEGG" id="bka:AH68_09990"/>
<dbReference type="EMBL" id="CP007456">
    <property type="protein sequence ID" value="AIZ15308.1"/>
    <property type="molecule type" value="Genomic_DNA"/>
</dbReference>
<keyword evidence="1" id="KW-1133">Transmembrane helix</keyword>
<reference evidence="3 4" key="1">
    <citation type="journal article" date="2015" name="Genome Announc.">
        <title>Complete and Assembled Genome Sequence of Bifidobacterium kashiwanohense PV20-2, Isolated from the Feces of an Anemic Kenyan Infant.</title>
        <authorList>
            <person name="Vazquez-Gutierrez P."/>
            <person name="Lacroix C."/>
            <person name="Chassard C."/>
            <person name="Klumpp J."/>
            <person name="Jans C."/>
            <person name="Stevens M.J."/>
        </authorList>
    </citation>
    <scope>NUCLEOTIDE SEQUENCE [LARGE SCALE GENOMIC DNA]</scope>
    <source>
        <strain evidence="3 4">PV20-2</strain>
    </source>
</reference>
<dbReference type="CDD" id="cd16935">
    <property type="entry name" value="HATPase_AgrC-ComD-like"/>
    <property type="match status" value="1"/>
</dbReference>
<dbReference type="Gene3D" id="3.30.565.10">
    <property type="entry name" value="Histidine kinase-like ATPase, C-terminal domain"/>
    <property type="match status" value="1"/>
</dbReference>
<dbReference type="HOGENOM" id="CLU_020211_0_0_11"/>
<keyword evidence="1" id="KW-0472">Membrane</keyword>
<keyword evidence="3" id="KW-0418">Kinase</keyword>
<dbReference type="OrthoDB" id="3236015at2"/>
<sequence length="480" mass="54223">MDGNDWPEVCNWFNSFRFVFTVLIATWIFTRGSAPKRGRYSLRVALVVAAGIILAVSNPLYVGTDNPLPWLSVSNFVRVWIAVTFLLALLSIKFLRRTSWTNALSRWAMGLCIERFITSFIHNWLFLIIVKDFKTEHPLSYIAISLFIYGLFLMVSAHWLAPLFARDLTSLKNDGGEESRTLCMLYILGVVALYLVTNASMGISEQYVDLLRKLIGGDAEGRTLLDYILYFSTGMAGLVAFLIFLFQYAIYHTTELRHESTLLQVLSEQKSRQFDTISANIDYINRKSHDLKHQIDALEYAEGSRRGALVREVRNALNLYDSTANTGNDALDTLITERNFFCSRNGIRMTCSLAGCDWDAIDVVDLYTVLGNALDNACDYVMRFDNPDKRVISVSARQKGNLIVLSIDNYFEGTLDMADGLPKTTKPDVFSHGLGLKSIRNIAHRYGGDLLVMAKPPIFTLQISLFTDVVRERTDKPKVS</sequence>
<evidence type="ECO:0000313" key="3">
    <source>
        <dbReference type="EMBL" id="AIZ15308.1"/>
    </source>
</evidence>
<dbReference type="SUPFAM" id="SSF55874">
    <property type="entry name" value="ATPase domain of HSP90 chaperone/DNA topoisomerase II/histidine kinase"/>
    <property type="match status" value="1"/>
</dbReference>
<feature type="transmembrane region" description="Helical" evidence="1">
    <location>
        <begin position="141"/>
        <end position="161"/>
    </location>
</feature>
<gene>
    <name evidence="3" type="ORF">AH68_09990</name>
</gene>
<dbReference type="InterPro" id="IPR032834">
    <property type="entry name" value="NatK-like_C"/>
</dbReference>
<dbReference type="Pfam" id="PF14501">
    <property type="entry name" value="HATPase_c_5"/>
    <property type="match status" value="1"/>
</dbReference>
<dbReference type="GO" id="GO:0016301">
    <property type="term" value="F:kinase activity"/>
    <property type="evidence" value="ECO:0007669"/>
    <property type="project" value="UniProtKB-KW"/>
</dbReference>
<dbReference type="AlphaFoldDB" id="A0A0A7I4Z7"/>
<feature type="transmembrane region" description="Helical" evidence="1">
    <location>
        <begin position="182"/>
        <end position="203"/>
    </location>
</feature>
<protein>
    <submittedName>
        <fullName evidence="3">Histidine kinase</fullName>
    </submittedName>
</protein>
<feature type="domain" description="Sensor histidine kinase NatK-like C-terminal" evidence="2">
    <location>
        <begin position="362"/>
        <end position="465"/>
    </location>
</feature>
<dbReference type="InterPro" id="IPR036890">
    <property type="entry name" value="HATPase_C_sf"/>
</dbReference>
<dbReference type="Proteomes" id="UP000030625">
    <property type="component" value="Chromosome"/>
</dbReference>
<organism evidence="3 4">
    <name type="scientific">Bifidobacterium catenulatum PV20-2</name>
    <dbReference type="NCBI Taxonomy" id="1447716"/>
    <lineage>
        <taxon>Bacteria</taxon>
        <taxon>Bacillati</taxon>
        <taxon>Actinomycetota</taxon>
        <taxon>Actinomycetes</taxon>
        <taxon>Bifidobacteriales</taxon>
        <taxon>Bifidobacteriaceae</taxon>
        <taxon>Bifidobacterium</taxon>
    </lineage>
</organism>
<feature type="transmembrane region" description="Helical" evidence="1">
    <location>
        <begin position="227"/>
        <end position="251"/>
    </location>
</feature>
<feature type="transmembrane region" description="Helical" evidence="1">
    <location>
        <begin position="42"/>
        <end position="64"/>
    </location>
</feature>
<evidence type="ECO:0000256" key="1">
    <source>
        <dbReference type="SAM" id="Phobius"/>
    </source>
</evidence>
<dbReference type="STRING" id="1447716.AH68_09990"/>
<keyword evidence="1" id="KW-0812">Transmembrane</keyword>
<feature type="transmembrane region" description="Helical" evidence="1">
    <location>
        <begin position="76"/>
        <end position="95"/>
    </location>
</feature>